<dbReference type="SUPFAM" id="SSF63840">
    <property type="entry name" value="Ribonuclease domain of colicin E3"/>
    <property type="match status" value="1"/>
</dbReference>
<dbReference type="Proteomes" id="UP000572635">
    <property type="component" value="Unassembled WGS sequence"/>
</dbReference>
<dbReference type="GO" id="GO:0016788">
    <property type="term" value="F:hydrolase activity, acting on ester bonds"/>
    <property type="evidence" value="ECO:0007669"/>
    <property type="project" value="InterPro"/>
</dbReference>
<feature type="compositionally biased region" description="Low complexity" evidence="1">
    <location>
        <begin position="66"/>
        <end position="77"/>
    </location>
</feature>
<keyword evidence="4" id="KW-1185">Reference proteome</keyword>
<dbReference type="EMBL" id="JACHDB010000001">
    <property type="protein sequence ID" value="MBB5435148.1"/>
    <property type="molecule type" value="Genomic_DNA"/>
</dbReference>
<feature type="compositionally biased region" description="Acidic residues" evidence="1">
    <location>
        <begin position="34"/>
        <end position="45"/>
    </location>
</feature>
<feature type="compositionally biased region" description="Basic and acidic residues" evidence="1">
    <location>
        <begin position="360"/>
        <end position="370"/>
    </location>
</feature>
<sequence length="370" mass="38327">MTATLVTAVFSFGLPTETQRLYAVGLCRIKGEDNCEELSGDENGPDSEAGGDGGGGGTDDPGSGDGESPAPEESGSPSPGGEGGDGGEGSEESGWDPALAEALYNAENDLEAAEQDLDKAGVENTWKDLLGLVGSIIGYDDAKACLTEGDLVACLWTVVGISPFGKGAKLVTKLPEITKLWNRWRKAKKLEKTRKAKLAEAQQKYDDAFEACEGLADTAAEGAMNDRTSPDAGADAGRAVIVPAFAGPGDVPGPPGSAPGLPSGGVLVEAGSSVPAGKNDKKKPPACSFVPAPGSLSAFPGAKKAKSKTSVQGGGKKRARWKDDKGNIYEWDYQHGTVEKYNKRGKHMGEYDPDTGEQTKPADPKRTVEP</sequence>
<feature type="region of interest" description="Disordered" evidence="1">
    <location>
        <begin position="344"/>
        <end position="370"/>
    </location>
</feature>
<dbReference type="Gene3D" id="3.10.380.10">
    <property type="entry name" value="Colicin E3-like ribonuclease domain"/>
    <property type="match status" value="1"/>
</dbReference>
<proteinExistence type="predicted"/>
<feature type="compositionally biased region" description="Gly residues" evidence="1">
    <location>
        <begin position="50"/>
        <end position="65"/>
    </location>
</feature>
<dbReference type="InterPro" id="IPR036725">
    <property type="entry name" value="ColE3_ribonuclease_sf"/>
</dbReference>
<dbReference type="RefSeq" id="WP_221331667.1">
    <property type="nucleotide sequence ID" value="NZ_BAAAJD010000105.1"/>
</dbReference>
<organism evidence="3 4">
    <name type="scientific">Nocardiopsis composta</name>
    <dbReference type="NCBI Taxonomy" id="157465"/>
    <lineage>
        <taxon>Bacteria</taxon>
        <taxon>Bacillati</taxon>
        <taxon>Actinomycetota</taxon>
        <taxon>Actinomycetes</taxon>
        <taxon>Streptosporangiales</taxon>
        <taxon>Nocardiopsidaceae</taxon>
        <taxon>Nocardiopsis</taxon>
    </lineage>
</organism>
<evidence type="ECO:0000313" key="3">
    <source>
        <dbReference type="EMBL" id="MBB5435148.1"/>
    </source>
</evidence>
<feature type="compositionally biased region" description="Gly residues" evidence="1">
    <location>
        <begin position="78"/>
        <end position="87"/>
    </location>
</feature>
<dbReference type="GO" id="GO:0003723">
    <property type="term" value="F:RNA binding"/>
    <property type="evidence" value="ECO:0007669"/>
    <property type="project" value="InterPro"/>
</dbReference>
<dbReference type="AlphaFoldDB" id="A0A7W8QR90"/>
<dbReference type="InterPro" id="IPR009105">
    <property type="entry name" value="Colicin_E3_ribonuclease"/>
</dbReference>
<accession>A0A7W8QR90</accession>
<evidence type="ECO:0000259" key="2">
    <source>
        <dbReference type="Pfam" id="PF09000"/>
    </source>
</evidence>
<dbReference type="GO" id="GO:0043022">
    <property type="term" value="F:ribosome binding"/>
    <property type="evidence" value="ECO:0007669"/>
    <property type="project" value="InterPro"/>
</dbReference>
<feature type="region of interest" description="Disordered" evidence="1">
    <location>
        <begin position="294"/>
        <end position="324"/>
    </location>
</feature>
<name>A0A7W8QR90_9ACTN</name>
<feature type="region of interest" description="Disordered" evidence="1">
    <location>
        <begin position="34"/>
        <end position="94"/>
    </location>
</feature>
<reference evidence="3 4" key="1">
    <citation type="submission" date="2020-08" db="EMBL/GenBank/DDBJ databases">
        <title>Sequencing the genomes of 1000 actinobacteria strains.</title>
        <authorList>
            <person name="Klenk H.-P."/>
        </authorList>
    </citation>
    <scope>NUCLEOTIDE SEQUENCE [LARGE SCALE GENOMIC DNA]</scope>
    <source>
        <strain evidence="3 4">DSM 44551</strain>
    </source>
</reference>
<gene>
    <name evidence="3" type="ORF">HDA36_005232</name>
</gene>
<dbReference type="Pfam" id="PF09000">
    <property type="entry name" value="Cytotoxic"/>
    <property type="match status" value="1"/>
</dbReference>
<comment type="caution">
    <text evidence="3">The sequence shown here is derived from an EMBL/GenBank/DDBJ whole genome shotgun (WGS) entry which is preliminary data.</text>
</comment>
<evidence type="ECO:0000313" key="4">
    <source>
        <dbReference type="Proteomes" id="UP000572635"/>
    </source>
</evidence>
<protein>
    <recommendedName>
        <fullName evidence="2">Colicin E3-like ribonuclease domain-containing protein</fullName>
    </recommendedName>
</protein>
<feature type="domain" description="Colicin E3-like ribonuclease" evidence="2">
    <location>
        <begin position="290"/>
        <end position="369"/>
    </location>
</feature>
<evidence type="ECO:0000256" key="1">
    <source>
        <dbReference type="SAM" id="MobiDB-lite"/>
    </source>
</evidence>